<dbReference type="PANTHER" id="PTHR33164">
    <property type="entry name" value="TRANSCRIPTIONAL REGULATOR, MARR FAMILY"/>
    <property type="match status" value="1"/>
</dbReference>
<organism evidence="2 3">
    <name type="scientific">Erythrobacter mangrovi</name>
    <dbReference type="NCBI Taxonomy" id="2739433"/>
    <lineage>
        <taxon>Bacteria</taxon>
        <taxon>Pseudomonadati</taxon>
        <taxon>Pseudomonadota</taxon>
        <taxon>Alphaproteobacteria</taxon>
        <taxon>Sphingomonadales</taxon>
        <taxon>Erythrobacteraceae</taxon>
        <taxon>Erythrobacter/Porphyrobacter group</taxon>
        <taxon>Erythrobacter</taxon>
    </lineage>
</organism>
<dbReference type="InterPro" id="IPR036390">
    <property type="entry name" value="WH_DNA-bd_sf"/>
</dbReference>
<keyword evidence="3" id="KW-1185">Reference proteome</keyword>
<accession>A0A7D4BAU8</accession>
<dbReference type="Gene3D" id="1.10.10.10">
    <property type="entry name" value="Winged helix-like DNA-binding domain superfamily/Winged helix DNA-binding domain"/>
    <property type="match status" value="1"/>
</dbReference>
<dbReference type="InterPro" id="IPR036388">
    <property type="entry name" value="WH-like_DNA-bd_sf"/>
</dbReference>
<dbReference type="PRINTS" id="PR00598">
    <property type="entry name" value="HTHMARR"/>
</dbReference>
<dbReference type="SMART" id="SM00347">
    <property type="entry name" value="HTH_MARR"/>
    <property type="match status" value="1"/>
</dbReference>
<name>A0A7D4BAU8_9SPHN</name>
<dbReference type="GO" id="GO:0006950">
    <property type="term" value="P:response to stress"/>
    <property type="evidence" value="ECO:0007669"/>
    <property type="project" value="TreeGrafter"/>
</dbReference>
<evidence type="ECO:0000259" key="1">
    <source>
        <dbReference type="PROSITE" id="PS50995"/>
    </source>
</evidence>
<protein>
    <submittedName>
        <fullName evidence="2">MarR family transcriptional regulator</fullName>
    </submittedName>
</protein>
<dbReference type="PANTHER" id="PTHR33164:SF104">
    <property type="entry name" value="TRANSCRIPTIONAL REGULATORY PROTEIN"/>
    <property type="match status" value="1"/>
</dbReference>
<dbReference type="SUPFAM" id="SSF46785">
    <property type="entry name" value="Winged helix' DNA-binding domain"/>
    <property type="match status" value="1"/>
</dbReference>
<dbReference type="InterPro" id="IPR000835">
    <property type="entry name" value="HTH_MarR-typ"/>
</dbReference>
<dbReference type="GO" id="GO:0003700">
    <property type="term" value="F:DNA-binding transcription factor activity"/>
    <property type="evidence" value="ECO:0007669"/>
    <property type="project" value="InterPro"/>
</dbReference>
<evidence type="ECO:0000313" key="3">
    <source>
        <dbReference type="Proteomes" id="UP000504693"/>
    </source>
</evidence>
<feature type="domain" description="HTH marR-type" evidence="1">
    <location>
        <begin position="12"/>
        <end position="147"/>
    </location>
</feature>
<dbReference type="InterPro" id="IPR039422">
    <property type="entry name" value="MarR/SlyA-like"/>
</dbReference>
<dbReference type="KEGG" id="emv:HQR01_07365"/>
<dbReference type="AlphaFoldDB" id="A0A7D4BAU8"/>
<gene>
    <name evidence="2" type="ORF">HQR01_07365</name>
</gene>
<sequence>MVGNDQLADGDSARAWPAVVRAYQDVRRDAEAALRRHGLKSLEEYDALLELRRAARPLSLSELEAETLLRQYQISRLVDRLEARRLVERAVAPDDGRSRLVTLTKAGRLTQKAAGRAYAEVLDKRFANRLANDELSMLRRLLLRVGAD</sequence>
<proteinExistence type="predicted"/>
<dbReference type="PROSITE" id="PS50995">
    <property type="entry name" value="HTH_MARR_2"/>
    <property type="match status" value="1"/>
</dbReference>
<reference evidence="2 3" key="1">
    <citation type="submission" date="2020-05" db="EMBL/GenBank/DDBJ databases">
        <title>Erythrobacter mangrovi sp. nov., isolated from rhizosphere soil of mangrove plant (Kandelia candel).</title>
        <authorList>
            <person name="Ye Y.H."/>
        </authorList>
    </citation>
    <scope>NUCLEOTIDE SEQUENCE [LARGE SCALE GENOMIC DNA]</scope>
    <source>
        <strain evidence="2 3">EB310</strain>
    </source>
</reference>
<dbReference type="Proteomes" id="UP000504693">
    <property type="component" value="Chromosome"/>
</dbReference>
<dbReference type="Pfam" id="PF12802">
    <property type="entry name" value="MarR_2"/>
    <property type="match status" value="1"/>
</dbReference>
<evidence type="ECO:0000313" key="2">
    <source>
        <dbReference type="EMBL" id="QKG71206.1"/>
    </source>
</evidence>
<dbReference type="EMBL" id="CP053921">
    <property type="protein sequence ID" value="QKG71206.1"/>
    <property type="molecule type" value="Genomic_DNA"/>
</dbReference>
<dbReference type="RefSeq" id="WP_173213928.1">
    <property type="nucleotide sequence ID" value="NZ_CP053921.1"/>
</dbReference>